<evidence type="ECO:0000256" key="5">
    <source>
        <dbReference type="ARBA" id="ARBA00023163"/>
    </source>
</evidence>
<dbReference type="Gene3D" id="1.10.10.10">
    <property type="entry name" value="Winged helix-like DNA-binding domain superfamily/Winged helix DNA-binding domain"/>
    <property type="match status" value="1"/>
</dbReference>
<feature type="domain" description="RNA polymerase sigma factor 70 region 4 type 2" evidence="8">
    <location>
        <begin position="143"/>
        <end position="194"/>
    </location>
</feature>
<keyword evidence="3 6" id="KW-0731">Sigma factor</keyword>
<dbReference type="NCBIfam" id="TIGR02983">
    <property type="entry name" value="SigE-fam_strep"/>
    <property type="match status" value="1"/>
</dbReference>
<dbReference type="NCBIfam" id="TIGR02937">
    <property type="entry name" value="sigma70-ECF"/>
    <property type="match status" value="1"/>
</dbReference>
<reference evidence="10" key="1">
    <citation type="journal article" date="2019" name="Int. J. Syst. Evol. Microbiol.">
        <title>The Global Catalogue of Microorganisms (GCM) 10K type strain sequencing project: providing services to taxonomists for standard genome sequencing and annotation.</title>
        <authorList>
            <consortium name="The Broad Institute Genomics Platform"/>
            <consortium name="The Broad Institute Genome Sequencing Center for Infectious Disease"/>
            <person name="Wu L."/>
            <person name="Ma J."/>
        </authorList>
    </citation>
    <scope>NUCLEOTIDE SEQUENCE [LARGE SCALE GENOMIC DNA]</scope>
    <source>
        <strain evidence="10">JCM 17656</strain>
    </source>
</reference>
<dbReference type="SUPFAM" id="SSF88659">
    <property type="entry name" value="Sigma3 and sigma4 domains of RNA polymerase sigma factors"/>
    <property type="match status" value="1"/>
</dbReference>
<dbReference type="InterPro" id="IPR039425">
    <property type="entry name" value="RNA_pol_sigma-70-like"/>
</dbReference>
<dbReference type="PANTHER" id="PTHR43133">
    <property type="entry name" value="RNA POLYMERASE ECF-TYPE SIGMA FACTO"/>
    <property type="match status" value="1"/>
</dbReference>
<accession>A0ABP6XND6</accession>
<dbReference type="Proteomes" id="UP001500707">
    <property type="component" value="Unassembled WGS sequence"/>
</dbReference>
<feature type="domain" description="RNA polymerase sigma-70 region 2" evidence="7">
    <location>
        <begin position="56"/>
        <end position="120"/>
    </location>
</feature>
<keyword evidence="10" id="KW-1185">Reference proteome</keyword>
<gene>
    <name evidence="9" type="ORF">GCM10022295_58370</name>
</gene>
<evidence type="ECO:0000256" key="4">
    <source>
        <dbReference type="ARBA" id="ARBA00023125"/>
    </source>
</evidence>
<dbReference type="InterPro" id="IPR013325">
    <property type="entry name" value="RNA_pol_sigma_r2"/>
</dbReference>
<comment type="similarity">
    <text evidence="1 6">Belongs to the sigma-70 factor family. ECF subfamily.</text>
</comment>
<dbReference type="CDD" id="cd06171">
    <property type="entry name" value="Sigma70_r4"/>
    <property type="match status" value="1"/>
</dbReference>
<dbReference type="Pfam" id="PF04542">
    <property type="entry name" value="Sigma70_r2"/>
    <property type="match status" value="1"/>
</dbReference>
<evidence type="ECO:0000259" key="7">
    <source>
        <dbReference type="Pfam" id="PF04542"/>
    </source>
</evidence>
<dbReference type="SUPFAM" id="SSF88946">
    <property type="entry name" value="Sigma2 domain of RNA polymerase sigma factors"/>
    <property type="match status" value="1"/>
</dbReference>
<dbReference type="InterPro" id="IPR014325">
    <property type="entry name" value="RNA_pol_sigma-E_actinobac"/>
</dbReference>
<keyword evidence="2 6" id="KW-0805">Transcription regulation</keyword>
<comment type="caution">
    <text evidence="9">The sequence shown here is derived from an EMBL/GenBank/DDBJ whole genome shotgun (WGS) entry which is preliminary data.</text>
</comment>
<dbReference type="InterPro" id="IPR000838">
    <property type="entry name" value="RNA_pol_sigma70_ECF_CS"/>
</dbReference>
<dbReference type="InterPro" id="IPR013249">
    <property type="entry name" value="RNA_pol_sigma70_r4_t2"/>
</dbReference>
<keyword evidence="4 6" id="KW-0238">DNA-binding</keyword>
<evidence type="ECO:0000259" key="8">
    <source>
        <dbReference type="Pfam" id="PF08281"/>
    </source>
</evidence>
<organism evidence="9 10">
    <name type="scientific">Streptomyces osmaniensis</name>
    <dbReference type="NCBI Taxonomy" id="593134"/>
    <lineage>
        <taxon>Bacteria</taxon>
        <taxon>Bacillati</taxon>
        <taxon>Actinomycetota</taxon>
        <taxon>Actinomycetes</taxon>
        <taxon>Kitasatosporales</taxon>
        <taxon>Streptomycetaceae</taxon>
        <taxon>Streptomyces</taxon>
    </lineage>
</organism>
<proteinExistence type="inferred from homology"/>
<evidence type="ECO:0000313" key="10">
    <source>
        <dbReference type="Proteomes" id="UP001500707"/>
    </source>
</evidence>
<protein>
    <recommendedName>
        <fullName evidence="6">RNA polymerase sigma factor</fullName>
    </recommendedName>
</protein>
<dbReference type="InterPro" id="IPR014284">
    <property type="entry name" value="RNA_pol_sigma-70_dom"/>
</dbReference>
<evidence type="ECO:0000256" key="3">
    <source>
        <dbReference type="ARBA" id="ARBA00023082"/>
    </source>
</evidence>
<dbReference type="InterPro" id="IPR036388">
    <property type="entry name" value="WH-like_DNA-bd_sf"/>
</dbReference>
<dbReference type="Pfam" id="PF08281">
    <property type="entry name" value="Sigma70_r4_2"/>
    <property type="match status" value="1"/>
</dbReference>
<keyword evidence="5 6" id="KW-0804">Transcription</keyword>
<sequence>MCAVFLVGLLSRVVRPEWMERPTGPVRTAEVAGLHEKTGESGGGMTDDEFDAFYAAAFPRLTGQLYAFTGDHGEAQDVVQEAFVRAWDRRRQFLADSAPEAWIRTVAMRLAVSRWRRARRWLELMRRTPPPDPTPGPGPEYTALVAALRELPEAQRMAIVLHHLCDLSVEQVASETGAPVGTVKARLSRGRAELAKRLAGDEADGPVRKESGRVR</sequence>
<dbReference type="InterPro" id="IPR013324">
    <property type="entry name" value="RNA_pol_sigma_r3/r4-like"/>
</dbReference>
<evidence type="ECO:0000256" key="1">
    <source>
        <dbReference type="ARBA" id="ARBA00010641"/>
    </source>
</evidence>
<dbReference type="EMBL" id="BAABCE010000011">
    <property type="protein sequence ID" value="GAA3568859.1"/>
    <property type="molecule type" value="Genomic_DNA"/>
</dbReference>
<evidence type="ECO:0000256" key="2">
    <source>
        <dbReference type="ARBA" id="ARBA00023015"/>
    </source>
</evidence>
<dbReference type="InterPro" id="IPR007627">
    <property type="entry name" value="RNA_pol_sigma70_r2"/>
</dbReference>
<evidence type="ECO:0000256" key="6">
    <source>
        <dbReference type="RuleBase" id="RU000716"/>
    </source>
</evidence>
<dbReference type="Gene3D" id="1.10.1740.10">
    <property type="match status" value="1"/>
</dbReference>
<name>A0ABP6XND6_9ACTN</name>
<evidence type="ECO:0000313" key="9">
    <source>
        <dbReference type="EMBL" id="GAA3568859.1"/>
    </source>
</evidence>
<dbReference type="PANTHER" id="PTHR43133:SF50">
    <property type="entry name" value="ECF RNA POLYMERASE SIGMA FACTOR SIGM"/>
    <property type="match status" value="1"/>
</dbReference>
<dbReference type="PROSITE" id="PS01063">
    <property type="entry name" value="SIGMA70_ECF"/>
    <property type="match status" value="1"/>
</dbReference>